<name>A0A9P4TK14_CURKU</name>
<dbReference type="Pfam" id="PF10021">
    <property type="entry name" value="PARG_cat_microb"/>
    <property type="match status" value="1"/>
</dbReference>
<dbReference type="Proteomes" id="UP000801428">
    <property type="component" value="Unassembled WGS sequence"/>
</dbReference>
<evidence type="ECO:0000313" key="2">
    <source>
        <dbReference type="EMBL" id="KAF3006063.1"/>
    </source>
</evidence>
<proteinExistence type="predicted"/>
<organism evidence="2 3">
    <name type="scientific">Curvularia kusanoi</name>
    <name type="common">Cochliobolus kusanoi</name>
    <dbReference type="NCBI Taxonomy" id="90978"/>
    <lineage>
        <taxon>Eukaryota</taxon>
        <taxon>Fungi</taxon>
        <taxon>Dikarya</taxon>
        <taxon>Ascomycota</taxon>
        <taxon>Pezizomycotina</taxon>
        <taxon>Dothideomycetes</taxon>
        <taxon>Pleosporomycetidae</taxon>
        <taxon>Pleosporales</taxon>
        <taxon>Pleosporineae</taxon>
        <taxon>Pleosporaceae</taxon>
        <taxon>Curvularia</taxon>
    </lineage>
</organism>
<dbReference type="InterPro" id="IPR019261">
    <property type="entry name" value="PARG_cat_microbial"/>
</dbReference>
<accession>A0A9P4TK14</accession>
<gene>
    <name evidence="2" type="ORF">E8E13_010947</name>
</gene>
<comment type="caution">
    <text evidence="2">The sequence shown here is derived from an EMBL/GenBank/DDBJ whole genome shotgun (WGS) entry which is preliminary data.</text>
</comment>
<dbReference type="OrthoDB" id="9985428at2759"/>
<dbReference type="AlphaFoldDB" id="A0A9P4TK14"/>
<dbReference type="InterPro" id="IPR043472">
    <property type="entry name" value="Macro_dom-like"/>
</dbReference>
<dbReference type="Gene3D" id="3.40.220.10">
    <property type="entry name" value="Leucine Aminopeptidase, subunit E, domain 1"/>
    <property type="match status" value="1"/>
</dbReference>
<dbReference type="SUPFAM" id="SSF52949">
    <property type="entry name" value="Macro domain-like"/>
    <property type="match status" value="1"/>
</dbReference>
<dbReference type="InterPro" id="IPR012664">
    <property type="entry name" value="CHP02452"/>
</dbReference>
<dbReference type="PANTHER" id="PTHR35596:SF1">
    <property type="entry name" value="MICROBIAL-TYPE PARG CATALYTIC DOMAIN-CONTAINING PROTEIN"/>
    <property type="match status" value="1"/>
</dbReference>
<protein>
    <recommendedName>
        <fullName evidence="1">Microbial-type PARG catalytic domain-containing protein</fullName>
    </recommendedName>
</protein>
<dbReference type="NCBIfam" id="TIGR02452">
    <property type="entry name" value="TIGR02452 family protein"/>
    <property type="match status" value="1"/>
</dbReference>
<reference evidence="2" key="1">
    <citation type="submission" date="2019-04" db="EMBL/GenBank/DDBJ databases">
        <title>Sequencing of skin fungus with MAO and IRED activity.</title>
        <authorList>
            <person name="Marsaioli A.J."/>
            <person name="Bonatto J.M.C."/>
            <person name="Reis Junior O."/>
        </authorList>
    </citation>
    <scope>NUCLEOTIDE SEQUENCE</scope>
    <source>
        <strain evidence="2">30M1</strain>
    </source>
</reference>
<evidence type="ECO:0000313" key="3">
    <source>
        <dbReference type="Proteomes" id="UP000801428"/>
    </source>
</evidence>
<keyword evidence="3" id="KW-1185">Reference proteome</keyword>
<feature type="domain" description="Microbial-type PARG catalytic" evidence="1">
    <location>
        <begin position="84"/>
        <end position="168"/>
    </location>
</feature>
<sequence>MLDLAQRQIACEDTLTRTPGIAASAAAAGGQPLSSTFVRAQLAPLNKSSPGYPGFERGPVKVYNSDAFALARTLGPASTSTDAEAADTHTTRGTAGAARSAKVGVLNLASDQHPGGGWRYTLSKTQEEALCYSSTLFATLKPEWYPFPNTGPGSCAGIVSPNVVVFKDTLDNDLVDLPVEQRHVVTVITVAAPCGPRLTADGGDFADAGQLNDLKEKILLVLRAAAVNGVTKLVLGAMGCGAYGCPPRVVARLMREAIESEEFEGWFEDVVFAVYAAGPTGKENFEVFTEVFGGVDGAPGH</sequence>
<dbReference type="EMBL" id="SWKU01000006">
    <property type="protein sequence ID" value="KAF3006063.1"/>
    <property type="molecule type" value="Genomic_DNA"/>
</dbReference>
<dbReference type="PANTHER" id="PTHR35596">
    <property type="entry name" value="DUF2263 DOMAIN-CONTAINING PROTEIN"/>
    <property type="match status" value="1"/>
</dbReference>
<evidence type="ECO:0000259" key="1">
    <source>
        <dbReference type="Pfam" id="PF10021"/>
    </source>
</evidence>